<dbReference type="Proteomes" id="UP001595715">
    <property type="component" value="Unassembled WGS sequence"/>
</dbReference>
<feature type="region of interest" description="Disordered" evidence="1">
    <location>
        <begin position="1"/>
        <end position="30"/>
    </location>
</feature>
<evidence type="ECO:0000313" key="2">
    <source>
        <dbReference type="EMBL" id="MFC4101728.1"/>
    </source>
</evidence>
<accession>A0ABV8K6R2</accession>
<organism evidence="2 3">
    <name type="scientific">Paenibacillus xanthanilyticus</name>
    <dbReference type="NCBI Taxonomy" id="1783531"/>
    <lineage>
        <taxon>Bacteria</taxon>
        <taxon>Bacillati</taxon>
        <taxon>Bacillota</taxon>
        <taxon>Bacilli</taxon>
        <taxon>Bacillales</taxon>
        <taxon>Paenibacillaceae</taxon>
        <taxon>Paenibacillus</taxon>
    </lineage>
</organism>
<reference evidence="3" key="1">
    <citation type="journal article" date="2019" name="Int. J. Syst. Evol. Microbiol.">
        <title>The Global Catalogue of Microorganisms (GCM) 10K type strain sequencing project: providing services to taxonomists for standard genome sequencing and annotation.</title>
        <authorList>
            <consortium name="The Broad Institute Genomics Platform"/>
            <consortium name="The Broad Institute Genome Sequencing Center for Infectious Disease"/>
            <person name="Wu L."/>
            <person name="Ma J."/>
        </authorList>
    </citation>
    <scope>NUCLEOTIDE SEQUENCE [LARGE SCALE GENOMIC DNA]</scope>
    <source>
        <strain evidence="3">IBRC-M 10987</strain>
    </source>
</reference>
<dbReference type="EMBL" id="JBHSAM010000028">
    <property type="protein sequence ID" value="MFC4101728.1"/>
    <property type="molecule type" value="Genomic_DNA"/>
</dbReference>
<name>A0ABV8K6R2_9BACL</name>
<evidence type="ECO:0000256" key="1">
    <source>
        <dbReference type="SAM" id="MobiDB-lite"/>
    </source>
</evidence>
<gene>
    <name evidence="2" type="ORF">ACFOZ8_18950</name>
</gene>
<comment type="caution">
    <text evidence="2">The sequence shown here is derived from an EMBL/GenBank/DDBJ whole genome shotgun (WGS) entry which is preliminary data.</text>
</comment>
<protein>
    <submittedName>
        <fullName evidence="2">Uncharacterized protein</fullName>
    </submittedName>
</protein>
<feature type="compositionally biased region" description="Basic and acidic residues" evidence="1">
    <location>
        <begin position="13"/>
        <end position="23"/>
    </location>
</feature>
<sequence>MIEPQVQKTYYLETHRSTKRGDQDENASANTRKVPGIILYGILNCRTMTTKYGLSNRVNIYISSHSQEIGTEESARFRAG</sequence>
<evidence type="ECO:0000313" key="3">
    <source>
        <dbReference type="Proteomes" id="UP001595715"/>
    </source>
</evidence>
<proteinExistence type="predicted"/>
<keyword evidence="3" id="KW-1185">Reference proteome</keyword>
<dbReference type="RefSeq" id="WP_377720327.1">
    <property type="nucleotide sequence ID" value="NZ_JBHSAM010000028.1"/>
</dbReference>